<accession>A0ABU0TFF1</accession>
<organism evidence="1 2">
    <name type="scientific">Chryseobacterium camelliae</name>
    <dbReference type="NCBI Taxonomy" id="1265445"/>
    <lineage>
        <taxon>Bacteria</taxon>
        <taxon>Pseudomonadati</taxon>
        <taxon>Bacteroidota</taxon>
        <taxon>Flavobacteriia</taxon>
        <taxon>Flavobacteriales</taxon>
        <taxon>Weeksellaceae</taxon>
        <taxon>Chryseobacterium group</taxon>
        <taxon>Chryseobacterium</taxon>
    </lineage>
</organism>
<dbReference type="Proteomes" id="UP001225072">
    <property type="component" value="Unassembled WGS sequence"/>
</dbReference>
<keyword evidence="2" id="KW-1185">Reference proteome</keyword>
<evidence type="ECO:0000313" key="1">
    <source>
        <dbReference type="EMBL" id="MDQ1095789.1"/>
    </source>
</evidence>
<comment type="caution">
    <text evidence="1">The sequence shown here is derived from an EMBL/GenBank/DDBJ whole genome shotgun (WGS) entry which is preliminary data.</text>
</comment>
<gene>
    <name evidence="1" type="ORF">QE404_000936</name>
</gene>
<dbReference type="EMBL" id="JAUTAL010000001">
    <property type="protein sequence ID" value="MDQ1095789.1"/>
    <property type="molecule type" value="Genomic_DNA"/>
</dbReference>
<sequence>MPVRSFYFLLADGADYADFLFVSWTKEIDKVKGGVLLMKCVFGI</sequence>
<reference evidence="1 2" key="1">
    <citation type="submission" date="2023-07" db="EMBL/GenBank/DDBJ databases">
        <title>Functional and genomic diversity of the sorghum phyllosphere microbiome.</title>
        <authorList>
            <person name="Shade A."/>
        </authorList>
    </citation>
    <scope>NUCLEOTIDE SEQUENCE [LARGE SCALE GENOMIC DNA]</scope>
    <source>
        <strain evidence="1 2">SORGH_AS_1064</strain>
    </source>
</reference>
<proteinExistence type="predicted"/>
<name>A0ABU0TFF1_9FLAO</name>
<evidence type="ECO:0000313" key="2">
    <source>
        <dbReference type="Proteomes" id="UP001225072"/>
    </source>
</evidence>
<protein>
    <submittedName>
        <fullName evidence="1">Uncharacterized protein</fullName>
    </submittedName>
</protein>